<dbReference type="EMBL" id="NWUF01000011">
    <property type="protein sequence ID" value="PCE41921.1"/>
    <property type="molecule type" value="Genomic_DNA"/>
</dbReference>
<keyword evidence="1" id="KW-0732">Signal</keyword>
<keyword evidence="3" id="KW-1185">Reference proteome</keyword>
<sequence>MIRTTIAAILLTTAAPALADGFAPGRWQHETNTISADVPGIPQWVVKLFTGKQTRKSCHAAAQLTTHPEALLTQDDAAVCKLRRFSMAEGKLVYDTFCVNKRFPEGLLVASKGSYTADSYSISTLSTGTKEGKPVRIVTAGTGKRVAPTCR</sequence>
<protein>
    <submittedName>
        <fullName evidence="2">DUF3617 domain-containing protein</fullName>
    </submittedName>
</protein>
<dbReference type="OrthoDB" id="7451234at2"/>
<proteinExistence type="predicted"/>
<dbReference type="AlphaFoldDB" id="A0A2A4FX01"/>
<organism evidence="2 3">
    <name type="scientific">Rhizorhabdus dicambivorans</name>
    <dbReference type="NCBI Taxonomy" id="1850238"/>
    <lineage>
        <taxon>Bacteria</taxon>
        <taxon>Pseudomonadati</taxon>
        <taxon>Pseudomonadota</taxon>
        <taxon>Alphaproteobacteria</taxon>
        <taxon>Sphingomonadales</taxon>
        <taxon>Sphingomonadaceae</taxon>
        <taxon>Rhizorhabdus</taxon>
    </lineage>
</organism>
<dbReference type="RefSeq" id="WP_066963030.1">
    <property type="nucleotide sequence ID" value="NZ_CP023449.1"/>
</dbReference>
<feature type="signal peptide" evidence="1">
    <location>
        <begin position="1"/>
        <end position="19"/>
    </location>
</feature>
<dbReference type="KEGG" id="rdi:CMV14_15175"/>
<dbReference type="InterPro" id="IPR022061">
    <property type="entry name" value="DUF3617"/>
</dbReference>
<dbReference type="Pfam" id="PF12276">
    <property type="entry name" value="DUF3617"/>
    <property type="match status" value="1"/>
</dbReference>
<feature type="chain" id="PRO_5012472297" evidence="1">
    <location>
        <begin position="20"/>
        <end position="151"/>
    </location>
</feature>
<dbReference type="Proteomes" id="UP000218934">
    <property type="component" value="Unassembled WGS sequence"/>
</dbReference>
<name>A0A2A4FX01_9SPHN</name>
<comment type="caution">
    <text evidence="2">The sequence shown here is derived from an EMBL/GenBank/DDBJ whole genome shotgun (WGS) entry which is preliminary data.</text>
</comment>
<gene>
    <name evidence="2" type="ORF">COO09_12930</name>
</gene>
<evidence type="ECO:0000313" key="3">
    <source>
        <dbReference type="Proteomes" id="UP000218934"/>
    </source>
</evidence>
<evidence type="ECO:0000256" key="1">
    <source>
        <dbReference type="SAM" id="SignalP"/>
    </source>
</evidence>
<accession>A0A2A4FX01</accession>
<evidence type="ECO:0000313" key="2">
    <source>
        <dbReference type="EMBL" id="PCE41921.1"/>
    </source>
</evidence>
<reference evidence="2 3" key="1">
    <citation type="submission" date="2017-09" db="EMBL/GenBank/DDBJ databases">
        <title>The Catabolism of 3,6-Dichlorosalicylic acid is Initiated by the Cytochrome P450 Monooxygenase DsmABC in Rhizorhabdus dicambivorans Ndbn-20.</title>
        <authorList>
            <person name="Na L."/>
        </authorList>
    </citation>
    <scope>NUCLEOTIDE SEQUENCE [LARGE SCALE GENOMIC DNA]</scope>
    <source>
        <strain evidence="2 3">Ndbn-20m</strain>
    </source>
</reference>